<dbReference type="InterPro" id="IPR050187">
    <property type="entry name" value="Lipid_Phosphate_FormReg"/>
</dbReference>
<keyword evidence="1" id="KW-0808">Transferase</keyword>
<accession>A0A3A1NB74</accession>
<dbReference type="NCBIfam" id="TIGR00147">
    <property type="entry name" value="YegS/Rv2252/BmrU family lipid kinase"/>
    <property type="match status" value="1"/>
</dbReference>
<dbReference type="InterPro" id="IPR001206">
    <property type="entry name" value="Diacylglycerol_kinase_cat_dom"/>
</dbReference>
<dbReference type="InterPro" id="IPR045540">
    <property type="entry name" value="YegS/DAGK_C"/>
</dbReference>
<dbReference type="PANTHER" id="PTHR12358">
    <property type="entry name" value="SPHINGOSINE KINASE"/>
    <property type="match status" value="1"/>
</dbReference>
<feature type="domain" description="DAGKc" evidence="5">
    <location>
        <begin position="1"/>
        <end position="129"/>
    </location>
</feature>
<dbReference type="SUPFAM" id="SSF111331">
    <property type="entry name" value="NAD kinase/diacylglycerol kinase-like"/>
    <property type="match status" value="1"/>
</dbReference>
<dbReference type="AlphaFoldDB" id="A0A3A1NB74"/>
<dbReference type="Proteomes" id="UP000266067">
    <property type="component" value="Unassembled WGS sequence"/>
</dbReference>
<organism evidence="6 7">
    <name type="scientific">Flagellimonas lutimaris</name>
    <dbReference type="NCBI Taxonomy" id="475082"/>
    <lineage>
        <taxon>Bacteria</taxon>
        <taxon>Pseudomonadati</taxon>
        <taxon>Bacteroidota</taxon>
        <taxon>Flavobacteriia</taxon>
        <taxon>Flavobacteriales</taxon>
        <taxon>Flavobacteriaceae</taxon>
        <taxon>Flagellimonas</taxon>
    </lineage>
</organism>
<evidence type="ECO:0000313" key="6">
    <source>
        <dbReference type="EMBL" id="RIV35282.1"/>
    </source>
</evidence>
<dbReference type="PROSITE" id="PS50146">
    <property type="entry name" value="DAGK"/>
    <property type="match status" value="1"/>
</dbReference>
<dbReference type="Pfam" id="PF19279">
    <property type="entry name" value="YegS_C"/>
    <property type="match status" value="1"/>
</dbReference>
<proteinExistence type="predicted"/>
<dbReference type="SMART" id="SM00046">
    <property type="entry name" value="DAGKc"/>
    <property type="match status" value="1"/>
</dbReference>
<dbReference type="Gene3D" id="2.60.200.40">
    <property type="match status" value="1"/>
</dbReference>
<evidence type="ECO:0000256" key="1">
    <source>
        <dbReference type="ARBA" id="ARBA00022679"/>
    </source>
</evidence>
<dbReference type="RefSeq" id="WP_119607507.1">
    <property type="nucleotide sequence ID" value="NZ_QXFH01000070.1"/>
</dbReference>
<evidence type="ECO:0000256" key="2">
    <source>
        <dbReference type="ARBA" id="ARBA00022741"/>
    </source>
</evidence>
<name>A0A3A1NB74_9FLAO</name>
<keyword evidence="7" id="KW-1185">Reference proteome</keyword>
<reference evidence="6 7" key="1">
    <citation type="submission" date="2018-08" db="EMBL/GenBank/DDBJ databases">
        <title>Proposal of Muricauda 72 sp.nov. and Muricauda NH166 sp.nov., isolated from seawater.</title>
        <authorList>
            <person name="Cheng H."/>
            <person name="Wu Y.-H."/>
            <person name="Guo L.-L."/>
            <person name="Xu X.-W."/>
        </authorList>
    </citation>
    <scope>NUCLEOTIDE SEQUENCE [LARGE SCALE GENOMIC DNA]</scope>
    <source>
        <strain evidence="6 7">KCTC 22173</strain>
    </source>
</reference>
<dbReference type="OrthoDB" id="9786026at2"/>
<evidence type="ECO:0000313" key="7">
    <source>
        <dbReference type="Proteomes" id="UP000266067"/>
    </source>
</evidence>
<dbReference type="PANTHER" id="PTHR12358:SF54">
    <property type="entry name" value="SPHINGOSINE KINASE RELATED PROTEIN"/>
    <property type="match status" value="1"/>
</dbReference>
<dbReference type="InterPro" id="IPR016064">
    <property type="entry name" value="NAD/diacylglycerol_kinase_sf"/>
</dbReference>
<gene>
    <name evidence="6" type="ORF">D2V08_07970</name>
</gene>
<dbReference type="InterPro" id="IPR005218">
    <property type="entry name" value="Diacylglycerol/lipid_kinase"/>
</dbReference>
<evidence type="ECO:0000256" key="4">
    <source>
        <dbReference type="ARBA" id="ARBA00022840"/>
    </source>
</evidence>
<dbReference type="InterPro" id="IPR017438">
    <property type="entry name" value="ATP-NAD_kinase_N"/>
</dbReference>
<sequence length="295" mass="32604">MKKVHFIVNPIAGKGDLKFNESFLSGYFDSKQYELTVKVSNYAGHAAVLSTESLRDGAQVLVACGGDGTINEVASCLVGTDVPLGIIPMGSGNGLAESLEIPRNIKEAVKIIKESRTNGIDVALVNGKPFFSNMGIGFDAKVISNYNNCGKRRFWAYLKAVLKSIKEFKNSEKIKVELNGKTFKANPFMFFVSNSKVMGYDISLTRMASLQDGLLDVVIIENLNRGEMLMLGFFILLRLNQDLKKIQYFKVKELKLAFENNDTTHLMQADGELHHLTDGEVVVTIEKKALNVLVP</sequence>
<dbReference type="GO" id="GO:0008654">
    <property type="term" value="P:phospholipid biosynthetic process"/>
    <property type="evidence" value="ECO:0007669"/>
    <property type="project" value="InterPro"/>
</dbReference>
<dbReference type="Gene3D" id="3.40.50.10330">
    <property type="entry name" value="Probable inorganic polyphosphate/atp-NAD kinase, domain 1"/>
    <property type="match status" value="1"/>
</dbReference>
<dbReference type="Pfam" id="PF00781">
    <property type="entry name" value="DAGK_cat"/>
    <property type="match status" value="1"/>
</dbReference>
<protein>
    <submittedName>
        <fullName evidence="6">Diacylglycerol kinase family lipid kinase</fullName>
    </submittedName>
</protein>
<dbReference type="GO" id="GO:0005524">
    <property type="term" value="F:ATP binding"/>
    <property type="evidence" value="ECO:0007669"/>
    <property type="project" value="UniProtKB-KW"/>
</dbReference>
<dbReference type="GO" id="GO:0016301">
    <property type="term" value="F:kinase activity"/>
    <property type="evidence" value="ECO:0007669"/>
    <property type="project" value="UniProtKB-KW"/>
</dbReference>
<keyword evidence="4" id="KW-0067">ATP-binding</keyword>
<keyword evidence="3 6" id="KW-0418">Kinase</keyword>
<evidence type="ECO:0000256" key="3">
    <source>
        <dbReference type="ARBA" id="ARBA00022777"/>
    </source>
</evidence>
<keyword evidence="2" id="KW-0547">Nucleotide-binding</keyword>
<dbReference type="EMBL" id="QXFH01000070">
    <property type="protein sequence ID" value="RIV35282.1"/>
    <property type="molecule type" value="Genomic_DNA"/>
</dbReference>
<evidence type="ECO:0000259" key="5">
    <source>
        <dbReference type="PROSITE" id="PS50146"/>
    </source>
</evidence>
<comment type="caution">
    <text evidence="6">The sequence shown here is derived from an EMBL/GenBank/DDBJ whole genome shotgun (WGS) entry which is preliminary data.</text>
</comment>